<accession>A0A9W6SML4</accession>
<sequence>MWREEGPAWHRSPMRARRNDGTELNAEFELTADGDGFALTLHSAGGKVTGSDLPRNSDYAEALRTLLTRLGSIGAVLTGALLDSARGRNLDVAARHVSLRDRAYPVALADVGDMEGLRLAITASLGDVARGAGTRKSGNNSKRVRLAVSLPAGHGMDAAALARVLTAAGGVVAPVAAGGVTSPAGTRRPGGGQGRQADPAVRKAVEECAMAAATAHYLQRGWTVTDVSRATAGTNPWDLTCGARRCCTWRSRGRPVWTSR</sequence>
<proteinExistence type="predicted"/>
<evidence type="ECO:0000313" key="3">
    <source>
        <dbReference type="Proteomes" id="UP001165079"/>
    </source>
</evidence>
<organism evidence="2 3">
    <name type="scientific">Actinorhabdospora filicis</name>
    <dbReference type="NCBI Taxonomy" id="1785913"/>
    <lineage>
        <taxon>Bacteria</taxon>
        <taxon>Bacillati</taxon>
        <taxon>Actinomycetota</taxon>
        <taxon>Actinomycetes</taxon>
        <taxon>Micromonosporales</taxon>
        <taxon>Micromonosporaceae</taxon>
        <taxon>Actinorhabdospora</taxon>
    </lineage>
</organism>
<keyword evidence="3" id="KW-1185">Reference proteome</keyword>
<dbReference type="Proteomes" id="UP001165079">
    <property type="component" value="Unassembled WGS sequence"/>
</dbReference>
<dbReference type="AlphaFoldDB" id="A0A9W6SML4"/>
<evidence type="ECO:0000256" key="1">
    <source>
        <dbReference type="SAM" id="MobiDB-lite"/>
    </source>
</evidence>
<name>A0A9W6SML4_9ACTN</name>
<comment type="caution">
    <text evidence="2">The sequence shown here is derived from an EMBL/GenBank/DDBJ whole genome shotgun (WGS) entry which is preliminary data.</text>
</comment>
<protein>
    <submittedName>
        <fullName evidence="2">Uncharacterized protein</fullName>
    </submittedName>
</protein>
<feature type="region of interest" description="Disordered" evidence="1">
    <location>
        <begin position="180"/>
        <end position="199"/>
    </location>
</feature>
<gene>
    <name evidence="2" type="ORF">Afil01_34820</name>
</gene>
<evidence type="ECO:0000313" key="2">
    <source>
        <dbReference type="EMBL" id="GLZ78675.1"/>
    </source>
</evidence>
<dbReference type="EMBL" id="BSTX01000002">
    <property type="protein sequence ID" value="GLZ78675.1"/>
    <property type="molecule type" value="Genomic_DNA"/>
</dbReference>
<reference evidence="2" key="1">
    <citation type="submission" date="2023-03" db="EMBL/GenBank/DDBJ databases">
        <title>Actinorhabdospora filicis NBRC 111898.</title>
        <authorList>
            <person name="Ichikawa N."/>
            <person name="Sato H."/>
            <person name="Tonouchi N."/>
        </authorList>
    </citation>
    <scope>NUCLEOTIDE SEQUENCE</scope>
    <source>
        <strain evidence="2">NBRC 111898</strain>
    </source>
</reference>